<name>A0A067PNL8_9AGAM</name>
<keyword evidence="1" id="KW-0812">Transmembrane</keyword>
<keyword evidence="1" id="KW-0472">Membrane</keyword>
<feature type="transmembrane region" description="Helical" evidence="1">
    <location>
        <begin position="235"/>
        <end position="257"/>
    </location>
</feature>
<gene>
    <name evidence="2" type="ORF">JAAARDRAFT_37421</name>
</gene>
<evidence type="ECO:0000313" key="3">
    <source>
        <dbReference type="Proteomes" id="UP000027265"/>
    </source>
</evidence>
<dbReference type="AlphaFoldDB" id="A0A067PNL8"/>
<dbReference type="OrthoDB" id="2742220at2759"/>
<sequence>MVNWQDPAEIGKEAAIFENIFSFCFGLYLWDYCHTLWFEWGLLSRQTPFKWTFMPYLVGRYSLIVMLVGLATLTEIKDEPHCGVLYRLLNFTNAISMACSSMNLAIRTAALWQHHRSIITLLVAMSLGQLGVATFFGTRFIVSGSTGPLDTCETTETRHNVLVVLYVYTIVFDFIVLVLGIKGLMRYTESENRVSRTQLWNLLYRQGIGYFLLTFVFFVPSTTLAALNLNHMMDVMLSVPTIVGSTIASGHCVISLVQREQDPPSSLHVNQTRLDFTKATRAQFTSCVDVVDSFDRNPSHTFPRSTIR</sequence>
<feature type="transmembrane region" description="Helical" evidence="1">
    <location>
        <begin position="53"/>
        <end position="73"/>
    </location>
</feature>
<accession>A0A067PNL8</accession>
<evidence type="ECO:0008006" key="4">
    <source>
        <dbReference type="Google" id="ProtNLM"/>
    </source>
</evidence>
<protein>
    <recommendedName>
        <fullName evidence="4">Transmembrane protein</fullName>
    </recommendedName>
</protein>
<dbReference type="InParanoid" id="A0A067PNL8"/>
<dbReference type="Proteomes" id="UP000027265">
    <property type="component" value="Unassembled WGS sequence"/>
</dbReference>
<feature type="transmembrane region" description="Helical" evidence="1">
    <location>
        <begin position="161"/>
        <end position="181"/>
    </location>
</feature>
<organism evidence="2 3">
    <name type="scientific">Jaapia argillacea MUCL 33604</name>
    <dbReference type="NCBI Taxonomy" id="933084"/>
    <lineage>
        <taxon>Eukaryota</taxon>
        <taxon>Fungi</taxon>
        <taxon>Dikarya</taxon>
        <taxon>Basidiomycota</taxon>
        <taxon>Agaricomycotina</taxon>
        <taxon>Agaricomycetes</taxon>
        <taxon>Agaricomycetidae</taxon>
        <taxon>Jaapiales</taxon>
        <taxon>Jaapiaceae</taxon>
        <taxon>Jaapia</taxon>
    </lineage>
</organism>
<evidence type="ECO:0000256" key="1">
    <source>
        <dbReference type="SAM" id="Phobius"/>
    </source>
</evidence>
<dbReference type="HOGENOM" id="CLU_059054_2_0_1"/>
<feature type="transmembrane region" description="Helical" evidence="1">
    <location>
        <begin position="118"/>
        <end position="141"/>
    </location>
</feature>
<dbReference type="EMBL" id="KL197725">
    <property type="protein sequence ID" value="KDQ55400.1"/>
    <property type="molecule type" value="Genomic_DNA"/>
</dbReference>
<feature type="transmembrane region" description="Helical" evidence="1">
    <location>
        <begin position="20"/>
        <end position="41"/>
    </location>
</feature>
<feature type="transmembrane region" description="Helical" evidence="1">
    <location>
        <begin position="202"/>
        <end position="229"/>
    </location>
</feature>
<keyword evidence="3" id="KW-1185">Reference proteome</keyword>
<reference evidence="3" key="1">
    <citation type="journal article" date="2014" name="Proc. Natl. Acad. Sci. U.S.A.">
        <title>Extensive sampling of basidiomycete genomes demonstrates inadequacy of the white-rot/brown-rot paradigm for wood decay fungi.</title>
        <authorList>
            <person name="Riley R."/>
            <person name="Salamov A.A."/>
            <person name="Brown D.W."/>
            <person name="Nagy L.G."/>
            <person name="Floudas D."/>
            <person name="Held B.W."/>
            <person name="Levasseur A."/>
            <person name="Lombard V."/>
            <person name="Morin E."/>
            <person name="Otillar R."/>
            <person name="Lindquist E.A."/>
            <person name="Sun H."/>
            <person name="LaButti K.M."/>
            <person name="Schmutz J."/>
            <person name="Jabbour D."/>
            <person name="Luo H."/>
            <person name="Baker S.E."/>
            <person name="Pisabarro A.G."/>
            <person name="Walton J.D."/>
            <person name="Blanchette R.A."/>
            <person name="Henrissat B."/>
            <person name="Martin F."/>
            <person name="Cullen D."/>
            <person name="Hibbett D.S."/>
            <person name="Grigoriev I.V."/>
        </authorList>
    </citation>
    <scope>NUCLEOTIDE SEQUENCE [LARGE SCALE GENOMIC DNA]</scope>
    <source>
        <strain evidence="3">MUCL 33604</strain>
    </source>
</reference>
<keyword evidence="1" id="KW-1133">Transmembrane helix</keyword>
<evidence type="ECO:0000313" key="2">
    <source>
        <dbReference type="EMBL" id="KDQ55400.1"/>
    </source>
</evidence>
<proteinExistence type="predicted"/>
<feature type="transmembrane region" description="Helical" evidence="1">
    <location>
        <begin position="85"/>
        <end position="106"/>
    </location>
</feature>